<proteinExistence type="predicted"/>
<dbReference type="Proteomes" id="UP000324629">
    <property type="component" value="Unassembled WGS sequence"/>
</dbReference>
<organism evidence="2 3">
    <name type="scientific">Paragonimus westermani</name>
    <dbReference type="NCBI Taxonomy" id="34504"/>
    <lineage>
        <taxon>Eukaryota</taxon>
        <taxon>Metazoa</taxon>
        <taxon>Spiralia</taxon>
        <taxon>Lophotrochozoa</taxon>
        <taxon>Platyhelminthes</taxon>
        <taxon>Trematoda</taxon>
        <taxon>Digenea</taxon>
        <taxon>Plagiorchiida</taxon>
        <taxon>Troglotremata</taxon>
        <taxon>Troglotrematidae</taxon>
        <taxon>Paragonimus</taxon>
    </lineage>
</organism>
<feature type="region of interest" description="Disordered" evidence="1">
    <location>
        <begin position="1"/>
        <end position="65"/>
    </location>
</feature>
<reference evidence="2 3" key="1">
    <citation type="journal article" date="2019" name="Gigascience">
        <title>Whole-genome sequence of the oriental lung fluke Paragonimus westermani.</title>
        <authorList>
            <person name="Oey H."/>
            <person name="Zakrzewski M."/>
            <person name="Narain K."/>
            <person name="Devi K.R."/>
            <person name="Agatsuma T."/>
            <person name="Nawaratna S."/>
            <person name="Gobert G.N."/>
            <person name="Jones M.K."/>
            <person name="Ragan M.A."/>
            <person name="McManus D.P."/>
            <person name="Krause L."/>
        </authorList>
    </citation>
    <scope>NUCLEOTIDE SEQUENCE [LARGE SCALE GENOMIC DNA]</scope>
    <source>
        <strain evidence="2 3">IND2009</strain>
    </source>
</reference>
<accession>A0A5J4ND04</accession>
<keyword evidence="3" id="KW-1185">Reference proteome</keyword>
<feature type="compositionally biased region" description="Low complexity" evidence="1">
    <location>
        <begin position="32"/>
        <end position="41"/>
    </location>
</feature>
<feature type="compositionally biased region" description="Basic residues" evidence="1">
    <location>
        <begin position="45"/>
        <end position="55"/>
    </location>
</feature>
<evidence type="ECO:0000313" key="2">
    <source>
        <dbReference type="EMBL" id="KAA3673300.1"/>
    </source>
</evidence>
<gene>
    <name evidence="2" type="ORF">DEA37_0002543</name>
</gene>
<dbReference type="AlphaFoldDB" id="A0A5J4ND04"/>
<feature type="compositionally biased region" description="Polar residues" evidence="1">
    <location>
        <begin position="1"/>
        <end position="19"/>
    </location>
</feature>
<comment type="caution">
    <text evidence="2">The sequence shown here is derived from an EMBL/GenBank/DDBJ whole genome shotgun (WGS) entry which is preliminary data.</text>
</comment>
<name>A0A5J4ND04_9TREM</name>
<evidence type="ECO:0000313" key="3">
    <source>
        <dbReference type="Proteomes" id="UP000324629"/>
    </source>
</evidence>
<sequence>MEQTTQVRSQKSFRSQSGRPHQHRSLIERRQQSSSSMTSTSRDVHSHHPRAHSHNRPPADRFQSLGQSSLKTPIGIHNKEQSNTSFDIPVLRGKPMNHIHPGQFSSGTHRNIHPMVMQPRGLQSVQQAASATENVRMNYAMESRHKGSTPTEAAQVSKGTNKYLKRPLRNTMDGTARANFPAHPGYVIPQSSLDNLLGIDVMEMYSHIHPGPEQFEFHTRRPCGPMRPDCYGPESDTNPITPFQLRCLRSLASMIICPHTVLPITVGLFHRSMRADEMVYVHHLSGMFLLV</sequence>
<dbReference type="EMBL" id="QNGE01004039">
    <property type="protein sequence ID" value="KAA3673300.1"/>
    <property type="molecule type" value="Genomic_DNA"/>
</dbReference>
<protein>
    <submittedName>
        <fullName evidence="2">Uncharacterized protein</fullName>
    </submittedName>
</protein>
<evidence type="ECO:0000256" key="1">
    <source>
        <dbReference type="SAM" id="MobiDB-lite"/>
    </source>
</evidence>